<dbReference type="PANTHER" id="PTHR45739">
    <property type="entry name" value="MATRIX PROTEIN, PUTATIVE-RELATED"/>
    <property type="match status" value="1"/>
</dbReference>
<feature type="transmembrane region" description="Helical" evidence="7">
    <location>
        <begin position="2059"/>
        <end position="2080"/>
    </location>
</feature>
<feature type="repeat" description="CSPG" evidence="5">
    <location>
        <begin position="888"/>
        <end position="980"/>
    </location>
</feature>
<feature type="repeat" description="CSPG" evidence="5">
    <location>
        <begin position="1338"/>
        <end position="1429"/>
    </location>
</feature>
<feature type="region of interest" description="Disordered" evidence="6">
    <location>
        <begin position="2087"/>
        <end position="2150"/>
    </location>
</feature>
<dbReference type="InterPro" id="IPR001791">
    <property type="entry name" value="Laminin_G"/>
</dbReference>
<evidence type="ECO:0000256" key="2">
    <source>
        <dbReference type="ARBA" id="ARBA00022737"/>
    </source>
</evidence>
<feature type="repeat" description="CSPG" evidence="5">
    <location>
        <begin position="996"/>
        <end position="1088"/>
    </location>
</feature>
<dbReference type="PROSITE" id="PS50025">
    <property type="entry name" value="LAM_G_DOMAIN"/>
    <property type="match status" value="1"/>
</dbReference>
<evidence type="ECO:0000256" key="6">
    <source>
        <dbReference type="SAM" id="MobiDB-lite"/>
    </source>
</evidence>
<dbReference type="CDD" id="cd00110">
    <property type="entry name" value="LamG"/>
    <property type="match status" value="1"/>
</dbReference>
<gene>
    <name evidence="9" type="ORF">BEMITA_LOCUS13468</name>
</gene>
<dbReference type="SUPFAM" id="SSF49899">
    <property type="entry name" value="Concanavalin A-like lectins/glucanases"/>
    <property type="match status" value="1"/>
</dbReference>
<organism evidence="9 10">
    <name type="scientific">Bemisia tabaci</name>
    <name type="common">Sweetpotato whitefly</name>
    <name type="synonym">Aleurodes tabaci</name>
    <dbReference type="NCBI Taxonomy" id="7038"/>
    <lineage>
        <taxon>Eukaryota</taxon>
        <taxon>Metazoa</taxon>
        <taxon>Ecdysozoa</taxon>
        <taxon>Arthropoda</taxon>
        <taxon>Hexapoda</taxon>
        <taxon>Insecta</taxon>
        <taxon>Pterygota</taxon>
        <taxon>Neoptera</taxon>
        <taxon>Paraneoptera</taxon>
        <taxon>Hemiptera</taxon>
        <taxon>Sternorrhyncha</taxon>
        <taxon>Aleyrodoidea</taxon>
        <taxon>Aleyrodidae</taxon>
        <taxon>Aleyrodinae</taxon>
        <taxon>Bemisia</taxon>
    </lineage>
</organism>
<comment type="caution">
    <text evidence="4">Lacks conserved residue(s) required for the propagation of feature annotation.</text>
</comment>
<evidence type="ECO:0000256" key="1">
    <source>
        <dbReference type="ARBA" id="ARBA00022729"/>
    </source>
</evidence>
<dbReference type="InterPro" id="IPR039005">
    <property type="entry name" value="CSPG_rpt"/>
</dbReference>
<reference evidence="9" key="1">
    <citation type="submission" date="2021-12" db="EMBL/GenBank/DDBJ databases">
        <authorList>
            <person name="King R."/>
        </authorList>
    </citation>
    <scope>NUCLEOTIDE SEQUENCE</scope>
</reference>
<feature type="repeat" description="CSPG" evidence="5">
    <location>
        <begin position="1688"/>
        <end position="1778"/>
    </location>
</feature>
<feature type="repeat" description="CSPG" evidence="5">
    <location>
        <begin position="293"/>
        <end position="390"/>
    </location>
</feature>
<name>A0A9P0AMW5_BEMTA</name>
<sequence>MGDFSELFLGHLDWFRGCLSQISYNGVDALKRARARSGQSDAQGVTWSCAPEFDAPNDSEISFIEDGAYISLPNLILRTGVRLQFDLKTVLDHGVLLYSSGPVAGGRADFIGVEILNRRLHLLFDQGNGPIELSNDNVVADGEWHTVTINLNPTVASITVDSQMPSTAKIAAHAGNKYLDLSDMLFFGGIELNKRSKALGQGLKTADASFKGCVRNLETDGRRVGVADVMTSLGIIPQCVWSFPCSQDPCLTKASCSHQGVNSYKCDCDQSTCAKPDFVNRDKMFLKTPLPVALEILTLEPLLVSEGENALITPAHINMVLDSVKYGVRESNILFYRVEPPQHGRLFLEVWERGSNPNQVFTLLDLSQDKVRYLHDGSENHQDSITFDLELSPGAGFTLPNYLKGRHRFSLLINITAVNDPPLLVIPSSKVLKVVLGTRKVLSADLLSASDPDTSPSSLVYSVFNQPQSVGRIEEISFPNVSVTSFTQEDVDQGRVIYAHTGNTTGNSRIGFQVSDGSETSAPSYLRIVVVPLQLKLANNTGLKLVHKTASKITPGNLTFVTNSDDPSIVINYQIVVPPRYGSVQRLQRVDNSEIWQKTDHFTNQQLQRHEIQYHHLSESPDYDEFKFNVSVLDISAATTYDFRLTFVRLSLVLVNNEAVEMTTNLEVPVSANHLMLITDPLYTDPSSIFFEVTKLPLYGILMRRSQILSVGSTFTQLDVNSGFIEYKTHRTTYSPLSDSFSIRVAAQHCSPITSVSVIFNYTPNKTLMNKVRTYFDRLQVMEGGLQTILKSQLSIEINEVSLLYYNVTQSPLYGELSILDPALSSIVKQNVSYFTTEELEAERLVYKHDDSESRTDTFSFVAFSSPQEDFQFVSTFNISVSLKNDNPPICVTSKCLHVVKKGERTITKDVLEFTDSDIDSTPKDIHYTRHVLPKGNIFSILNPGVPLFDFSQAEINAGLIVFQHDGEENANVSLWVSDGVHHTECVLEIEASEPYLRIINNTKLVLQQGGSSFISSQNLFSETNVNIPLGSLRYDIIEGPSHGRLQLVNQSSPTSTFYQGNVTNLKLLYQHNGNKDSIKDAFKFRIAAESVTQEDIFNIRVFPASYWEPLSVLNQSTLIVEESTSVKITQQVLLAQQSNVLPSDIIYHVRKSPMHGYLEVEHSSEDGKDRILTTFDQSMIDSGKVHYVQATANQTKDRIVLDITNGITWSRGVIVNIVVVPEILFLGSGQMRVDEGGSVTLLPLLVPVLSEYYSPLISEYHVTKQPRFGKIISTTSSNSKNSISRFSAQQLQAGQILYVHDGSEVSGDIFTLIAKAGDKESTPANVHVNVTLVNDQPPNVVNNTVLSLWRGGFKVISPQFLAASDKDTPPENLTFAIVSAQNGHVAIKGSISQMVDKFTQEQINNNSIVFVHSGQPMNGEFDFVLSDGVKSSGPHTFRTKWNQPNLIVRKKNRLHVFPLLRKPITASHLLALCSDEDAAVIFVIKRSPSKGILLVNNSTPLTASNFSQADVNQSSIWYQHKTPFGESANNDSFLFDVFSSSAEPIRDQVFNIDISVSHGGIDELLDQKIALKTEEGGSIPIKLNTSGLVSFLKENVGIISPEIQIHVLAPPSNGVLCLMGASKHGIECNITVFTRSQINSGMVTYRHDHSDTTTDEILLSLLLDPGDVLLCNISLALEIFPVNDQPFKLLTTSPKISVVQGQSHIITDEYLATEDSDTEPDQIFYEIVSAPSHGHLILNGSTNVDRFTQADVNCGRVIYVHDGPLQATSFYFRVWDGQFTPNYTIFNIAVLPIKLNITLLKDVFIKQGSSSVLLSESIFSIETNTKLEGIMFNVTTLPKNGIILVHNFSSLSFKHSDLTSKRVMYVQTNMTAPNDEFELCAFFSFEDAPKVNNIHVNVTVDALFRAGQFVPFSGTKVKLTTDFLDASQLAKLSNADPFYRILRKPKWGKLKKIIRSSGEKHSSKEKEVSKFSHEEIRSGVIYYVAKKFPDTQEDSFQFMLSVAAFQPAIEELRFQVIGELGTPTTTFSPSWPRIPGQKFSINPDSGVEIASPNMSDDYLLFVCMISGVIALSIFIVILVRCRSKPPCDSPENDKMDLPAPLPLPRPPDDLMPSSPHPKRHAPPSTRCRVIPMSHPNSVTSSEPERSEADLNFRYPYGTVDEDWSSYEPSESNYAQNQHVPMLRRNQYWV</sequence>
<dbReference type="EMBL" id="OU963870">
    <property type="protein sequence ID" value="CAH0395257.1"/>
    <property type="molecule type" value="Genomic_DNA"/>
</dbReference>
<dbReference type="Proteomes" id="UP001152759">
    <property type="component" value="Chromosome 9"/>
</dbReference>
<feature type="repeat" description="CSPG" evidence="5">
    <location>
        <begin position="534"/>
        <end position="631"/>
    </location>
</feature>
<dbReference type="PROSITE" id="PS51854">
    <property type="entry name" value="CSPG"/>
    <property type="match status" value="12"/>
</dbReference>
<keyword evidence="7" id="KW-1133">Transmembrane helix</keyword>
<keyword evidence="7" id="KW-0472">Membrane</keyword>
<dbReference type="SMART" id="SM00282">
    <property type="entry name" value="LamG"/>
    <property type="match status" value="1"/>
</dbReference>
<dbReference type="PANTHER" id="PTHR45739:SF12">
    <property type="entry name" value="CHONDROITIN SULFATE PROTEOGLYCAN 4-LIKE ISOFORM X2"/>
    <property type="match status" value="1"/>
</dbReference>
<evidence type="ECO:0000313" key="10">
    <source>
        <dbReference type="Proteomes" id="UP001152759"/>
    </source>
</evidence>
<feature type="domain" description="Laminin G" evidence="8">
    <location>
        <begin position="59"/>
        <end position="239"/>
    </location>
</feature>
<evidence type="ECO:0000259" key="8">
    <source>
        <dbReference type="PROSITE" id="PS50025"/>
    </source>
</evidence>
<feature type="repeat" description="CSPG" evidence="5">
    <location>
        <begin position="1223"/>
        <end position="1316"/>
    </location>
</feature>
<feature type="repeat" description="CSPG" evidence="5">
    <location>
        <begin position="423"/>
        <end position="515"/>
    </location>
</feature>
<evidence type="ECO:0000256" key="4">
    <source>
        <dbReference type="PROSITE-ProRule" id="PRU00122"/>
    </source>
</evidence>
<evidence type="ECO:0000256" key="5">
    <source>
        <dbReference type="PROSITE-ProRule" id="PRU01201"/>
    </source>
</evidence>
<keyword evidence="3" id="KW-0325">Glycoprotein</keyword>
<feature type="repeat" description="CSPG" evidence="5">
    <location>
        <begin position="651"/>
        <end position="746"/>
    </location>
</feature>
<keyword evidence="1" id="KW-0732">Signal</keyword>
<proteinExistence type="predicted"/>
<dbReference type="Gene3D" id="2.60.120.200">
    <property type="match status" value="1"/>
</dbReference>
<feature type="repeat" description="CSPG" evidence="5">
    <location>
        <begin position="1446"/>
        <end position="1539"/>
    </location>
</feature>
<protein>
    <recommendedName>
        <fullName evidence="8">Laminin G domain-containing protein</fullName>
    </recommendedName>
</protein>
<feature type="repeat" description="CSPG" evidence="5">
    <location>
        <begin position="770"/>
        <end position="864"/>
    </location>
</feature>
<evidence type="ECO:0000256" key="3">
    <source>
        <dbReference type="ARBA" id="ARBA00023180"/>
    </source>
</evidence>
<dbReference type="InterPro" id="IPR013320">
    <property type="entry name" value="ConA-like_dom_sf"/>
</dbReference>
<dbReference type="Pfam" id="PF02210">
    <property type="entry name" value="Laminin_G_2"/>
    <property type="match status" value="1"/>
</dbReference>
<keyword evidence="2" id="KW-0677">Repeat</keyword>
<dbReference type="Pfam" id="PF16184">
    <property type="entry name" value="Cadherin_3"/>
    <property type="match status" value="12"/>
</dbReference>
<evidence type="ECO:0000256" key="7">
    <source>
        <dbReference type="SAM" id="Phobius"/>
    </source>
</evidence>
<feature type="repeat" description="CSPG" evidence="5">
    <location>
        <begin position="1110"/>
        <end position="1205"/>
    </location>
</feature>
<keyword evidence="7" id="KW-0812">Transmembrane</keyword>
<dbReference type="GO" id="GO:0009653">
    <property type="term" value="P:anatomical structure morphogenesis"/>
    <property type="evidence" value="ECO:0007669"/>
    <property type="project" value="TreeGrafter"/>
</dbReference>
<dbReference type="InterPro" id="IPR051561">
    <property type="entry name" value="FRAS1_ECM"/>
</dbReference>
<keyword evidence="10" id="KW-1185">Reference proteome</keyword>
<evidence type="ECO:0000313" key="9">
    <source>
        <dbReference type="EMBL" id="CAH0395257.1"/>
    </source>
</evidence>
<accession>A0A9P0AMW5</accession>